<protein>
    <recommendedName>
        <fullName evidence="3">BIG2 domain-containing protein</fullName>
    </recommendedName>
</protein>
<feature type="non-terminal residue" evidence="1">
    <location>
        <position position="1"/>
    </location>
</feature>
<sequence>DIYALPLNATYPLISYSLVDFEVTGAELNGFVITALRVGFVTLRCQADDYYQDFSIEVLKEPVTAINFSASDFKVTEAISLNPQILPINATYPTVIYSIIGDNSTQADITDDLLTAKVPGIVTIRIKADDIQLDLVFVVKKEPVVSLNFGNSLEFKVTQNIDLEMDISPLNATYQDVSYQIVGENEIGAELNGSNLSCLRPGTVKIKANADGISCEETFTIIKEAVQSFEVISPSSFKTSEILQLQTSFYPLNATYPLPRYTLLDAGATNGTYENNQLRATLPGTIQMKAEVDDLTTYFSITVEKEAVTSIVFTSLNYFKVTQSLILTSEVYPENATYKDVEYSIITSNALESAIDN</sequence>
<comment type="caution">
    <text evidence="1">The sequence shown here is derived from an EMBL/GenBank/DDBJ whole genome shotgun (WGS) entry which is preliminary data.</text>
</comment>
<feature type="non-terminal residue" evidence="1">
    <location>
        <position position="357"/>
    </location>
</feature>
<evidence type="ECO:0000313" key="2">
    <source>
        <dbReference type="Proteomes" id="UP000324800"/>
    </source>
</evidence>
<evidence type="ECO:0000313" key="1">
    <source>
        <dbReference type="EMBL" id="KAA6354697.1"/>
    </source>
</evidence>
<proteinExistence type="predicted"/>
<name>A0A5J4T8Y1_9EUKA</name>
<organism evidence="1 2">
    <name type="scientific">Streblomastix strix</name>
    <dbReference type="NCBI Taxonomy" id="222440"/>
    <lineage>
        <taxon>Eukaryota</taxon>
        <taxon>Metamonada</taxon>
        <taxon>Preaxostyla</taxon>
        <taxon>Oxymonadida</taxon>
        <taxon>Streblomastigidae</taxon>
        <taxon>Streblomastix</taxon>
    </lineage>
</organism>
<accession>A0A5J4T8Y1</accession>
<reference evidence="1 2" key="1">
    <citation type="submission" date="2019-03" db="EMBL/GenBank/DDBJ databases">
        <title>Single cell metagenomics reveals metabolic interactions within the superorganism composed of flagellate Streblomastix strix and complex community of Bacteroidetes bacteria on its surface.</title>
        <authorList>
            <person name="Treitli S.C."/>
            <person name="Kolisko M."/>
            <person name="Husnik F."/>
            <person name="Keeling P."/>
            <person name="Hampl V."/>
        </authorList>
    </citation>
    <scope>NUCLEOTIDE SEQUENCE [LARGE SCALE GENOMIC DNA]</scope>
    <source>
        <strain evidence="1">ST1C</strain>
    </source>
</reference>
<dbReference type="EMBL" id="SNRW01035853">
    <property type="protein sequence ID" value="KAA6354697.1"/>
    <property type="molecule type" value="Genomic_DNA"/>
</dbReference>
<gene>
    <name evidence="1" type="ORF">EZS28_049776</name>
</gene>
<evidence type="ECO:0008006" key="3">
    <source>
        <dbReference type="Google" id="ProtNLM"/>
    </source>
</evidence>
<dbReference type="AlphaFoldDB" id="A0A5J4T8Y1"/>
<dbReference type="Proteomes" id="UP000324800">
    <property type="component" value="Unassembled WGS sequence"/>
</dbReference>